<evidence type="ECO:0008006" key="6">
    <source>
        <dbReference type="Google" id="ProtNLM"/>
    </source>
</evidence>
<organism evidence="4 5">
    <name type="scientific">Triangularia setosa</name>
    <dbReference type="NCBI Taxonomy" id="2587417"/>
    <lineage>
        <taxon>Eukaryota</taxon>
        <taxon>Fungi</taxon>
        <taxon>Dikarya</taxon>
        <taxon>Ascomycota</taxon>
        <taxon>Pezizomycotina</taxon>
        <taxon>Sordariomycetes</taxon>
        <taxon>Sordariomycetidae</taxon>
        <taxon>Sordariales</taxon>
        <taxon>Podosporaceae</taxon>
        <taxon>Triangularia</taxon>
    </lineage>
</organism>
<keyword evidence="5" id="KW-1185">Reference proteome</keyword>
<proteinExistence type="predicted"/>
<sequence length="209" mass="22802">MQCKWMSLTPFLLVSILGAIFVKANMRPVTASIPTPASTRPLTSSVPVSARSVDGSQSLPPASPRREFSNSTGLIIGGLVGGFTSFAVLGAVMWSRYHLRLQKTPVVDTNSSGTTDSELGQLPKYQQLDPNQGSGYNSSGANNPELDPSHEYSELPPYTQAHLPQYDQFTVPLGELDSQRQQAEPLAYRATVARNDHSLFRSWQLTHGR</sequence>
<dbReference type="AlphaFoldDB" id="A0AAN6WAC2"/>
<keyword evidence="3" id="KW-0732">Signal</keyword>
<feature type="chain" id="PRO_5042973761" description="Transmembrane protein" evidence="3">
    <location>
        <begin position="25"/>
        <end position="209"/>
    </location>
</feature>
<feature type="region of interest" description="Disordered" evidence="1">
    <location>
        <begin position="32"/>
        <end position="67"/>
    </location>
</feature>
<evidence type="ECO:0000256" key="2">
    <source>
        <dbReference type="SAM" id="Phobius"/>
    </source>
</evidence>
<reference evidence="4" key="2">
    <citation type="submission" date="2023-05" db="EMBL/GenBank/DDBJ databases">
        <authorList>
            <consortium name="Lawrence Berkeley National Laboratory"/>
            <person name="Steindorff A."/>
            <person name="Hensen N."/>
            <person name="Bonometti L."/>
            <person name="Westerberg I."/>
            <person name="Brannstrom I.O."/>
            <person name="Guillou S."/>
            <person name="Cros-Aarteil S."/>
            <person name="Calhoun S."/>
            <person name="Haridas S."/>
            <person name="Kuo A."/>
            <person name="Mondo S."/>
            <person name="Pangilinan J."/>
            <person name="Riley R."/>
            <person name="Labutti K."/>
            <person name="Andreopoulos B."/>
            <person name="Lipzen A."/>
            <person name="Chen C."/>
            <person name="Yanf M."/>
            <person name="Daum C."/>
            <person name="Ng V."/>
            <person name="Clum A."/>
            <person name="Ohm R."/>
            <person name="Martin F."/>
            <person name="Silar P."/>
            <person name="Natvig D."/>
            <person name="Lalanne C."/>
            <person name="Gautier V."/>
            <person name="Ament-Velasquez S.L."/>
            <person name="Kruys A."/>
            <person name="Hutchinson M.I."/>
            <person name="Powell A.J."/>
            <person name="Barry K."/>
            <person name="Miller A.N."/>
            <person name="Grigoriev I.V."/>
            <person name="Debuchy R."/>
            <person name="Gladieux P."/>
            <person name="Thoren M.H."/>
            <person name="Johannesson H."/>
        </authorList>
    </citation>
    <scope>NUCLEOTIDE SEQUENCE</scope>
    <source>
        <strain evidence="4">CBS 892.96</strain>
    </source>
</reference>
<keyword evidence="2" id="KW-0472">Membrane</keyword>
<dbReference type="EMBL" id="MU866146">
    <property type="protein sequence ID" value="KAK4178166.1"/>
    <property type="molecule type" value="Genomic_DNA"/>
</dbReference>
<evidence type="ECO:0000256" key="1">
    <source>
        <dbReference type="SAM" id="MobiDB-lite"/>
    </source>
</evidence>
<gene>
    <name evidence="4" type="ORF">QBC36DRAFT_309486</name>
</gene>
<comment type="caution">
    <text evidence="4">The sequence shown here is derived from an EMBL/GenBank/DDBJ whole genome shotgun (WGS) entry which is preliminary data.</text>
</comment>
<keyword evidence="2" id="KW-1133">Transmembrane helix</keyword>
<evidence type="ECO:0000313" key="4">
    <source>
        <dbReference type="EMBL" id="KAK4178166.1"/>
    </source>
</evidence>
<evidence type="ECO:0000256" key="3">
    <source>
        <dbReference type="SAM" id="SignalP"/>
    </source>
</evidence>
<accession>A0AAN6WAC2</accession>
<evidence type="ECO:0000313" key="5">
    <source>
        <dbReference type="Proteomes" id="UP001302321"/>
    </source>
</evidence>
<feature type="region of interest" description="Disordered" evidence="1">
    <location>
        <begin position="107"/>
        <end position="156"/>
    </location>
</feature>
<reference evidence="4" key="1">
    <citation type="journal article" date="2023" name="Mol. Phylogenet. Evol.">
        <title>Genome-scale phylogeny and comparative genomics of the fungal order Sordariales.</title>
        <authorList>
            <person name="Hensen N."/>
            <person name="Bonometti L."/>
            <person name="Westerberg I."/>
            <person name="Brannstrom I.O."/>
            <person name="Guillou S."/>
            <person name="Cros-Aarteil S."/>
            <person name="Calhoun S."/>
            <person name="Haridas S."/>
            <person name="Kuo A."/>
            <person name="Mondo S."/>
            <person name="Pangilinan J."/>
            <person name="Riley R."/>
            <person name="LaButti K."/>
            <person name="Andreopoulos B."/>
            <person name="Lipzen A."/>
            <person name="Chen C."/>
            <person name="Yan M."/>
            <person name="Daum C."/>
            <person name="Ng V."/>
            <person name="Clum A."/>
            <person name="Steindorff A."/>
            <person name="Ohm R.A."/>
            <person name="Martin F."/>
            <person name="Silar P."/>
            <person name="Natvig D.O."/>
            <person name="Lalanne C."/>
            <person name="Gautier V."/>
            <person name="Ament-Velasquez S.L."/>
            <person name="Kruys A."/>
            <person name="Hutchinson M.I."/>
            <person name="Powell A.J."/>
            <person name="Barry K."/>
            <person name="Miller A.N."/>
            <person name="Grigoriev I.V."/>
            <person name="Debuchy R."/>
            <person name="Gladieux P."/>
            <person name="Hiltunen Thoren M."/>
            <person name="Johannesson H."/>
        </authorList>
    </citation>
    <scope>NUCLEOTIDE SEQUENCE</scope>
    <source>
        <strain evidence="4">CBS 892.96</strain>
    </source>
</reference>
<feature type="signal peptide" evidence="3">
    <location>
        <begin position="1"/>
        <end position="24"/>
    </location>
</feature>
<feature type="transmembrane region" description="Helical" evidence="2">
    <location>
        <begin position="74"/>
        <end position="94"/>
    </location>
</feature>
<feature type="compositionally biased region" description="Polar residues" evidence="1">
    <location>
        <begin position="32"/>
        <end position="47"/>
    </location>
</feature>
<protein>
    <recommendedName>
        <fullName evidence="6">Transmembrane protein</fullName>
    </recommendedName>
</protein>
<feature type="compositionally biased region" description="Polar residues" evidence="1">
    <location>
        <begin position="128"/>
        <end position="142"/>
    </location>
</feature>
<dbReference type="Proteomes" id="UP001302321">
    <property type="component" value="Unassembled WGS sequence"/>
</dbReference>
<keyword evidence="2" id="KW-0812">Transmembrane</keyword>
<name>A0AAN6WAC2_9PEZI</name>
<feature type="compositionally biased region" description="Polar residues" evidence="1">
    <location>
        <begin position="107"/>
        <end position="118"/>
    </location>
</feature>